<dbReference type="FunFam" id="1.20.1250.20:FF:000013">
    <property type="entry name" value="MFS general substrate transporter"/>
    <property type="match status" value="1"/>
</dbReference>
<feature type="transmembrane region" description="Helical" evidence="6">
    <location>
        <begin position="363"/>
        <end position="388"/>
    </location>
</feature>
<keyword evidence="5 6" id="KW-0472">Membrane</keyword>
<dbReference type="AlphaFoldDB" id="A0A9N9UMG5"/>
<evidence type="ECO:0000256" key="6">
    <source>
        <dbReference type="SAM" id="Phobius"/>
    </source>
</evidence>
<protein>
    <recommendedName>
        <fullName evidence="7">Major facilitator superfamily (MFS) profile domain-containing protein</fullName>
    </recommendedName>
</protein>
<evidence type="ECO:0000313" key="9">
    <source>
        <dbReference type="Proteomes" id="UP000754883"/>
    </source>
</evidence>
<name>A0A9N9UMG5_9HYPO</name>
<dbReference type="InterPro" id="IPR011701">
    <property type="entry name" value="MFS"/>
</dbReference>
<evidence type="ECO:0000256" key="4">
    <source>
        <dbReference type="ARBA" id="ARBA00022989"/>
    </source>
</evidence>
<reference evidence="8" key="1">
    <citation type="submission" date="2021-10" db="EMBL/GenBank/DDBJ databases">
        <authorList>
            <person name="Piombo E."/>
        </authorList>
    </citation>
    <scope>NUCLEOTIDE SEQUENCE</scope>
</reference>
<sequence>MTGQKDIKVESGQIDLDVDNGTTQEPIDPAIARTLKRKADFILLPVLAIAYLLNSLDRSNVANANTAGLEADLNLVGNQFNQVLTYYQVPFIIFGPLLTVVTKLIGAKYSIAGMLFCFGIASLATGWARTFGHLVACRVIVGIFESGFLASVFYYLSVWYTRSELATRIGIFYGALVASSAFGGLLSYGMFQVTARNGYFRWSYLFFLEGALTVCWSLVTFFFLPSDVQSAWFLTASEKATAQERLKRDSVDSLDSSYTLSEFFTEFKAPHIYIRLISTFIQGVTLTSNANFLAMIIKGLHFSTIRTNLLTIAPALVGAITLICFCRSSDYFYERGYHIGSSLVLSFVGYIILYCGENKGWGVLYFAMFLCTMGAYPSTPLGATWTIANIPNLNARALTIGVYNSVGNCAGLLSSNIYISSEAPRYITSLRVNLAMAALGSFVSFAYGGWMRWENRRRDKQFGRSDNLTVGVTDTSDPNFRFQY</sequence>
<feature type="transmembrane region" description="Helical" evidence="6">
    <location>
        <begin position="135"/>
        <end position="157"/>
    </location>
</feature>
<keyword evidence="9" id="KW-1185">Reference proteome</keyword>
<keyword evidence="4 6" id="KW-1133">Transmembrane helix</keyword>
<dbReference type="PANTHER" id="PTHR43791">
    <property type="entry name" value="PERMEASE-RELATED"/>
    <property type="match status" value="1"/>
</dbReference>
<comment type="subcellular location">
    <subcellularLocation>
        <location evidence="1">Membrane</location>
        <topology evidence="1">Multi-pass membrane protein</topology>
    </subcellularLocation>
</comment>
<gene>
    <name evidence="8" type="ORF">CBYS24578_00014484</name>
</gene>
<feature type="transmembrane region" description="Helical" evidence="6">
    <location>
        <begin position="109"/>
        <end position="128"/>
    </location>
</feature>
<evidence type="ECO:0000256" key="1">
    <source>
        <dbReference type="ARBA" id="ARBA00004141"/>
    </source>
</evidence>
<keyword evidence="3 6" id="KW-0812">Transmembrane</keyword>
<feature type="transmembrane region" description="Helical" evidence="6">
    <location>
        <begin position="272"/>
        <end position="297"/>
    </location>
</feature>
<evidence type="ECO:0000259" key="7">
    <source>
        <dbReference type="PROSITE" id="PS50850"/>
    </source>
</evidence>
<feature type="transmembrane region" description="Helical" evidence="6">
    <location>
        <begin position="309"/>
        <end position="330"/>
    </location>
</feature>
<accession>A0A9N9UMG5</accession>
<feature type="transmembrane region" description="Helical" evidence="6">
    <location>
        <begin position="203"/>
        <end position="224"/>
    </location>
</feature>
<dbReference type="Proteomes" id="UP000754883">
    <property type="component" value="Unassembled WGS sequence"/>
</dbReference>
<dbReference type="OrthoDB" id="2985014at2759"/>
<dbReference type="Pfam" id="PF07690">
    <property type="entry name" value="MFS_1"/>
    <property type="match status" value="1"/>
</dbReference>
<organism evidence="8 9">
    <name type="scientific">Clonostachys byssicola</name>
    <dbReference type="NCBI Taxonomy" id="160290"/>
    <lineage>
        <taxon>Eukaryota</taxon>
        <taxon>Fungi</taxon>
        <taxon>Dikarya</taxon>
        <taxon>Ascomycota</taxon>
        <taxon>Pezizomycotina</taxon>
        <taxon>Sordariomycetes</taxon>
        <taxon>Hypocreomycetidae</taxon>
        <taxon>Hypocreales</taxon>
        <taxon>Bionectriaceae</taxon>
        <taxon>Clonostachys</taxon>
    </lineage>
</organism>
<dbReference type="EMBL" id="CABFNO020001538">
    <property type="protein sequence ID" value="CAG9996334.1"/>
    <property type="molecule type" value="Genomic_DNA"/>
</dbReference>
<feature type="transmembrane region" description="Helical" evidence="6">
    <location>
        <begin position="169"/>
        <end position="191"/>
    </location>
</feature>
<dbReference type="InterPro" id="IPR036259">
    <property type="entry name" value="MFS_trans_sf"/>
</dbReference>
<proteinExistence type="predicted"/>
<dbReference type="SUPFAM" id="SSF103473">
    <property type="entry name" value="MFS general substrate transporter"/>
    <property type="match status" value="1"/>
</dbReference>
<feature type="domain" description="Major facilitator superfamily (MFS) profile" evidence="7">
    <location>
        <begin position="43"/>
        <end position="452"/>
    </location>
</feature>
<dbReference type="PROSITE" id="PS50850">
    <property type="entry name" value="MFS"/>
    <property type="match status" value="1"/>
</dbReference>
<dbReference type="PANTHER" id="PTHR43791:SF50">
    <property type="entry name" value="TRANSPORTER, PUTATIVE (AFU_ORTHOLOGUE AFUA_2G00840)-RELATED"/>
    <property type="match status" value="1"/>
</dbReference>
<evidence type="ECO:0000256" key="5">
    <source>
        <dbReference type="ARBA" id="ARBA00023136"/>
    </source>
</evidence>
<dbReference type="Gene3D" id="1.20.1250.20">
    <property type="entry name" value="MFS general substrate transporter like domains"/>
    <property type="match status" value="2"/>
</dbReference>
<evidence type="ECO:0000256" key="2">
    <source>
        <dbReference type="ARBA" id="ARBA00022448"/>
    </source>
</evidence>
<evidence type="ECO:0000256" key="3">
    <source>
        <dbReference type="ARBA" id="ARBA00022692"/>
    </source>
</evidence>
<dbReference type="GO" id="GO:0016020">
    <property type="term" value="C:membrane"/>
    <property type="evidence" value="ECO:0007669"/>
    <property type="project" value="UniProtKB-SubCell"/>
</dbReference>
<dbReference type="InterPro" id="IPR020846">
    <property type="entry name" value="MFS_dom"/>
</dbReference>
<keyword evidence="2" id="KW-0813">Transport</keyword>
<feature type="transmembrane region" description="Helical" evidence="6">
    <location>
        <begin position="336"/>
        <end position="356"/>
    </location>
</feature>
<evidence type="ECO:0000313" key="8">
    <source>
        <dbReference type="EMBL" id="CAG9996334.1"/>
    </source>
</evidence>
<comment type="caution">
    <text evidence="8">The sequence shown here is derived from an EMBL/GenBank/DDBJ whole genome shotgun (WGS) entry which is preliminary data.</text>
</comment>
<feature type="transmembrane region" description="Helical" evidence="6">
    <location>
        <begin position="430"/>
        <end position="450"/>
    </location>
</feature>
<dbReference type="GO" id="GO:0022857">
    <property type="term" value="F:transmembrane transporter activity"/>
    <property type="evidence" value="ECO:0007669"/>
    <property type="project" value="InterPro"/>
</dbReference>